<name>A0AA38I056_9CUCU</name>
<feature type="compositionally biased region" description="Basic residues" evidence="1">
    <location>
        <begin position="375"/>
        <end position="389"/>
    </location>
</feature>
<evidence type="ECO:0000256" key="1">
    <source>
        <dbReference type="SAM" id="MobiDB-lite"/>
    </source>
</evidence>
<feature type="region of interest" description="Disordered" evidence="1">
    <location>
        <begin position="297"/>
        <end position="474"/>
    </location>
</feature>
<reference evidence="2" key="1">
    <citation type="journal article" date="2023" name="G3 (Bethesda)">
        <title>Whole genome assemblies of Zophobas morio and Tenebrio molitor.</title>
        <authorList>
            <person name="Kaur S."/>
            <person name="Stinson S.A."/>
            <person name="diCenzo G.C."/>
        </authorList>
    </citation>
    <scope>NUCLEOTIDE SEQUENCE</scope>
    <source>
        <strain evidence="2">QUZm001</strain>
    </source>
</reference>
<feature type="region of interest" description="Disordered" evidence="1">
    <location>
        <begin position="81"/>
        <end position="138"/>
    </location>
</feature>
<sequence length="547" mass="62267">MSISSNSRSGETRMGTRLKLDETELKSIKVSIVRRNISEPNTSEPLVRSLEHPSQLVVHYRPDEGVRPIFDRGNIIVNTQRQEERMVVTSSKGNNKGLSHRPSSSSTDAHTSRDHSKEEYRTSEHYSSKSRRIPAKHLPDTIEAKALGGLRRHIKTANGHPEVLVTEAGVEAIRPTIDLDAVDLPIAGKDLEEADRKVVDDMMKTGPKGAKSTNLREYQIHILGPGETRMGARLKLDETELKSIKVSIVRRNISEPNTSEPLERSLEDPSQLVVHYRPDEGVRPIFDRGNIIVNTQRQEERMVVTSSEGNNKGLSHRPSSSSTVAHTSRAHSKEGYRTSEHYSSKSRRSKSNSRNTPPRYHRSKSPRRSPEVHKKRERSPRRSHDRHSRSPSNHKTAPPEKLRSQHRSRTPPPRSSSRGRSRSYSPHYRSRRSRSPYRRERSRRSRSRSSRRYDEDRSERREKYEPPGIPNPYFGGAEFCFPNPMLHHMMPPGPFPYPFRPGMPPMIPPRMPFRPRIGYNGRPPWPRTTPTTSAAVGSSSVVTTTTS</sequence>
<feature type="compositionally biased region" description="Polar residues" evidence="1">
    <location>
        <begin position="304"/>
        <end position="326"/>
    </location>
</feature>
<feature type="compositionally biased region" description="Basic and acidic residues" evidence="1">
    <location>
        <begin position="451"/>
        <end position="465"/>
    </location>
</feature>
<dbReference type="Proteomes" id="UP001168821">
    <property type="component" value="Unassembled WGS sequence"/>
</dbReference>
<gene>
    <name evidence="2" type="ORF">Zmor_024371</name>
</gene>
<accession>A0AA38I056</accession>
<feature type="compositionally biased region" description="Basic and acidic residues" evidence="1">
    <location>
        <begin position="110"/>
        <end position="127"/>
    </location>
</feature>
<feature type="compositionally biased region" description="Low complexity" evidence="1">
    <location>
        <begin position="415"/>
        <end position="427"/>
    </location>
</feature>
<comment type="caution">
    <text evidence="2">The sequence shown here is derived from an EMBL/GenBank/DDBJ whole genome shotgun (WGS) entry which is preliminary data.</text>
</comment>
<feature type="compositionally biased region" description="Basic and acidic residues" evidence="1">
    <location>
        <begin position="331"/>
        <end position="343"/>
    </location>
</feature>
<proteinExistence type="predicted"/>
<feature type="compositionally biased region" description="Basic residues" evidence="1">
    <location>
        <begin position="428"/>
        <end position="450"/>
    </location>
</feature>
<evidence type="ECO:0000313" key="3">
    <source>
        <dbReference type="Proteomes" id="UP001168821"/>
    </source>
</evidence>
<keyword evidence="3" id="KW-1185">Reference proteome</keyword>
<feature type="region of interest" description="Disordered" evidence="1">
    <location>
        <begin position="525"/>
        <end position="547"/>
    </location>
</feature>
<organism evidence="2 3">
    <name type="scientific">Zophobas morio</name>
    <dbReference type="NCBI Taxonomy" id="2755281"/>
    <lineage>
        <taxon>Eukaryota</taxon>
        <taxon>Metazoa</taxon>
        <taxon>Ecdysozoa</taxon>
        <taxon>Arthropoda</taxon>
        <taxon>Hexapoda</taxon>
        <taxon>Insecta</taxon>
        <taxon>Pterygota</taxon>
        <taxon>Neoptera</taxon>
        <taxon>Endopterygota</taxon>
        <taxon>Coleoptera</taxon>
        <taxon>Polyphaga</taxon>
        <taxon>Cucujiformia</taxon>
        <taxon>Tenebrionidae</taxon>
        <taxon>Zophobas</taxon>
    </lineage>
</organism>
<evidence type="ECO:0000313" key="2">
    <source>
        <dbReference type="EMBL" id="KAJ3646801.1"/>
    </source>
</evidence>
<protein>
    <recommendedName>
        <fullName evidence="4">Transformer</fullName>
    </recommendedName>
</protein>
<feature type="compositionally biased region" description="Low complexity" evidence="1">
    <location>
        <begin position="528"/>
        <end position="547"/>
    </location>
</feature>
<dbReference type="AlphaFoldDB" id="A0AA38I056"/>
<dbReference type="EMBL" id="JALNTZ010000007">
    <property type="protein sequence ID" value="KAJ3646801.1"/>
    <property type="molecule type" value="Genomic_DNA"/>
</dbReference>
<feature type="compositionally biased region" description="Polar residues" evidence="1">
    <location>
        <begin position="88"/>
        <end position="109"/>
    </location>
</feature>
<evidence type="ECO:0008006" key="4">
    <source>
        <dbReference type="Google" id="ProtNLM"/>
    </source>
</evidence>